<dbReference type="Gene3D" id="1.10.260.40">
    <property type="entry name" value="lambda repressor-like DNA-binding domains"/>
    <property type="match status" value="1"/>
</dbReference>
<reference evidence="4" key="1">
    <citation type="submission" date="2023-07" db="EMBL/GenBank/DDBJ databases">
        <title>30 novel species of actinomycetes from the DSMZ collection.</title>
        <authorList>
            <person name="Nouioui I."/>
        </authorList>
    </citation>
    <scope>NUCLEOTIDE SEQUENCE [LARGE SCALE GENOMIC DNA]</scope>
    <source>
        <strain evidence="4">DSM 44938</strain>
    </source>
</reference>
<dbReference type="Gene3D" id="2.60.120.10">
    <property type="entry name" value="Jelly Rolls"/>
    <property type="match status" value="1"/>
</dbReference>
<comment type="caution">
    <text evidence="3">The sequence shown here is derived from an EMBL/GenBank/DDBJ whole genome shotgun (WGS) entry which is preliminary data.</text>
</comment>
<sequence length="201" mass="21982">MDDPVNAVGMNLRRLRARRQLTTAELARKSGVARATLTALESGRGNPTLDTLYALAKVLDASLADLIVDVRAPRARVVRAGEGSWVGGSAVDGRLLDHLDPHLRTDLYELVIRAGAPRHSEPHQAGVVECFVLQEGRVRIGPREEPVELAAGDFVRFPADVPHLYEALGDDARGLLVIQTPFGAPERKEDVRWTGEKRSSR</sequence>
<dbReference type="PROSITE" id="PS50943">
    <property type="entry name" value="HTH_CROC1"/>
    <property type="match status" value="1"/>
</dbReference>
<dbReference type="PANTHER" id="PTHR46797">
    <property type="entry name" value="HTH-TYPE TRANSCRIPTIONAL REGULATOR"/>
    <property type="match status" value="1"/>
</dbReference>
<proteinExistence type="predicted"/>
<dbReference type="InterPro" id="IPR010982">
    <property type="entry name" value="Lambda_DNA-bd_dom_sf"/>
</dbReference>
<dbReference type="CDD" id="cd00093">
    <property type="entry name" value="HTH_XRE"/>
    <property type="match status" value="1"/>
</dbReference>
<dbReference type="InterPro" id="IPR011051">
    <property type="entry name" value="RmlC_Cupin_sf"/>
</dbReference>
<feature type="domain" description="HTH cro/C1-type" evidence="2">
    <location>
        <begin position="12"/>
        <end position="66"/>
    </location>
</feature>
<dbReference type="InterPro" id="IPR001387">
    <property type="entry name" value="Cro/C1-type_HTH"/>
</dbReference>
<dbReference type="PANTHER" id="PTHR46797:SF1">
    <property type="entry name" value="METHYLPHOSPHONATE SYNTHASE"/>
    <property type="match status" value="1"/>
</dbReference>
<gene>
    <name evidence="3" type="ORF">RM590_03180</name>
</gene>
<organism evidence="3 4">
    <name type="scientific">Streptomyces litchfieldiae</name>
    <dbReference type="NCBI Taxonomy" id="3075543"/>
    <lineage>
        <taxon>Bacteria</taxon>
        <taxon>Bacillati</taxon>
        <taxon>Actinomycetota</taxon>
        <taxon>Actinomycetes</taxon>
        <taxon>Kitasatosporales</taxon>
        <taxon>Streptomycetaceae</taxon>
        <taxon>Streptomyces</taxon>
    </lineage>
</organism>
<evidence type="ECO:0000313" key="3">
    <source>
        <dbReference type="EMBL" id="MDT0341646.1"/>
    </source>
</evidence>
<evidence type="ECO:0000256" key="1">
    <source>
        <dbReference type="ARBA" id="ARBA00023125"/>
    </source>
</evidence>
<accession>A0ABU2MJ69</accession>
<protein>
    <submittedName>
        <fullName evidence="3">XRE family transcriptional regulator</fullName>
    </submittedName>
</protein>
<dbReference type="Proteomes" id="UP001183246">
    <property type="component" value="Unassembled WGS sequence"/>
</dbReference>
<dbReference type="CDD" id="cd02209">
    <property type="entry name" value="cupin_XRE_C"/>
    <property type="match status" value="1"/>
</dbReference>
<name>A0ABU2MJ69_9ACTN</name>
<dbReference type="SMART" id="SM00530">
    <property type="entry name" value="HTH_XRE"/>
    <property type="match status" value="1"/>
</dbReference>
<evidence type="ECO:0000259" key="2">
    <source>
        <dbReference type="PROSITE" id="PS50943"/>
    </source>
</evidence>
<dbReference type="EMBL" id="JAVREL010000001">
    <property type="protein sequence ID" value="MDT0341646.1"/>
    <property type="molecule type" value="Genomic_DNA"/>
</dbReference>
<dbReference type="Pfam" id="PF01381">
    <property type="entry name" value="HTH_3"/>
    <property type="match status" value="1"/>
</dbReference>
<evidence type="ECO:0000313" key="4">
    <source>
        <dbReference type="Proteomes" id="UP001183246"/>
    </source>
</evidence>
<dbReference type="SUPFAM" id="SSF51182">
    <property type="entry name" value="RmlC-like cupins"/>
    <property type="match status" value="1"/>
</dbReference>
<dbReference type="RefSeq" id="WP_311702766.1">
    <property type="nucleotide sequence ID" value="NZ_JAVREL010000001.1"/>
</dbReference>
<dbReference type="SUPFAM" id="SSF47413">
    <property type="entry name" value="lambda repressor-like DNA-binding domains"/>
    <property type="match status" value="1"/>
</dbReference>
<dbReference type="Pfam" id="PF07883">
    <property type="entry name" value="Cupin_2"/>
    <property type="match status" value="1"/>
</dbReference>
<dbReference type="InterPro" id="IPR013096">
    <property type="entry name" value="Cupin_2"/>
</dbReference>
<dbReference type="InterPro" id="IPR050807">
    <property type="entry name" value="TransReg_Diox_bact_type"/>
</dbReference>
<keyword evidence="4" id="KW-1185">Reference proteome</keyword>
<dbReference type="InterPro" id="IPR014710">
    <property type="entry name" value="RmlC-like_jellyroll"/>
</dbReference>
<keyword evidence="1" id="KW-0238">DNA-binding</keyword>